<feature type="transmembrane region" description="Helical" evidence="2">
    <location>
        <begin position="51"/>
        <end position="76"/>
    </location>
</feature>
<evidence type="ECO:0000256" key="1">
    <source>
        <dbReference type="ARBA" id="ARBA00010792"/>
    </source>
</evidence>
<evidence type="ECO:0000256" key="2">
    <source>
        <dbReference type="SAM" id="Phobius"/>
    </source>
</evidence>
<dbReference type="Proteomes" id="UP001595817">
    <property type="component" value="Unassembled WGS sequence"/>
</dbReference>
<feature type="domain" description="VTT" evidence="3">
    <location>
        <begin position="31"/>
        <end position="155"/>
    </location>
</feature>
<gene>
    <name evidence="4" type="ORF">ACFOZY_12690</name>
</gene>
<name>A0ABV8X8D1_9LACT</name>
<reference evidence="5" key="1">
    <citation type="journal article" date="2019" name="Int. J. Syst. Evol. Microbiol.">
        <title>The Global Catalogue of Microorganisms (GCM) 10K type strain sequencing project: providing services to taxonomists for standard genome sequencing and annotation.</title>
        <authorList>
            <consortium name="The Broad Institute Genomics Platform"/>
            <consortium name="The Broad Institute Genome Sequencing Center for Infectious Disease"/>
            <person name="Wu L."/>
            <person name="Ma J."/>
        </authorList>
    </citation>
    <scope>NUCLEOTIDE SEQUENCE [LARGE SCALE GENOMIC DNA]</scope>
    <source>
        <strain evidence="5">CCUG 59778</strain>
    </source>
</reference>
<evidence type="ECO:0000259" key="3">
    <source>
        <dbReference type="Pfam" id="PF09335"/>
    </source>
</evidence>
<feature type="transmembrane region" description="Helical" evidence="2">
    <location>
        <begin position="168"/>
        <end position="188"/>
    </location>
</feature>
<dbReference type="EMBL" id="JBHSEC010000019">
    <property type="protein sequence ID" value="MFC4411279.1"/>
    <property type="molecule type" value="Genomic_DNA"/>
</dbReference>
<comment type="caution">
    <text evidence="4">The sequence shown here is derived from an EMBL/GenBank/DDBJ whole genome shotgun (WGS) entry which is preliminary data.</text>
</comment>
<keyword evidence="2" id="KW-0472">Membrane</keyword>
<keyword evidence="5" id="KW-1185">Reference proteome</keyword>
<dbReference type="InterPro" id="IPR032816">
    <property type="entry name" value="VTT_dom"/>
</dbReference>
<comment type="similarity">
    <text evidence="1">Belongs to the DedA family.</text>
</comment>
<evidence type="ECO:0000313" key="4">
    <source>
        <dbReference type="EMBL" id="MFC4411279.1"/>
    </source>
</evidence>
<proteinExistence type="inferred from homology"/>
<sequence>MDQSLLISLIKEFGYFSMFLFNWLLIFGVPIPNEVAAAVSGMMTEVAGFRVIPAFLTAYAGLITSTTFAYFIGYRWGERILIRLRKTFLHRTIEQFGMFLEQKGKWAISTSFFLPGIRWAMPYVVGSNRFPLKSFIVNAYPAAFLWMLIYFSLGRAFPSAYHYIIERIQPFLISISVIIFGALLYWILRKIRIEKITNEPYTKHRYGKKG</sequence>
<evidence type="ECO:0000313" key="5">
    <source>
        <dbReference type="Proteomes" id="UP001595817"/>
    </source>
</evidence>
<keyword evidence="2" id="KW-1133">Transmembrane helix</keyword>
<keyword evidence="2" id="KW-0812">Transmembrane</keyword>
<feature type="transmembrane region" description="Helical" evidence="2">
    <location>
        <begin position="135"/>
        <end position="153"/>
    </location>
</feature>
<dbReference type="Pfam" id="PF09335">
    <property type="entry name" value="VTT_dom"/>
    <property type="match status" value="1"/>
</dbReference>
<dbReference type="PANTHER" id="PTHR42709:SF9">
    <property type="entry name" value="ALKALINE PHOSPHATASE LIKE PROTEIN"/>
    <property type="match status" value="1"/>
</dbReference>
<accession>A0ABV8X8D1</accession>
<feature type="transmembrane region" description="Helical" evidence="2">
    <location>
        <begin position="12"/>
        <end position="31"/>
    </location>
</feature>
<dbReference type="RefSeq" id="WP_378156017.1">
    <property type="nucleotide sequence ID" value="NZ_JBHSEC010000019.1"/>
</dbReference>
<dbReference type="InterPro" id="IPR051311">
    <property type="entry name" value="DedA_domain"/>
</dbReference>
<protein>
    <submittedName>
        <fullName evidence="4">DedA family protein</fullName>
    </submittedName>
</protein>
<organism evidence="4 5">
    <name type="scientific">Chungangia koreensis</name>
    <dbReference type="NCBI Taxonomy" id="752657"/>
    <lineage>
        <taxon>Bacteria</taxon>
        <taxon>Bacillati</taxon>
        <taxon>Bacillota</taxon>
        <taxon>Bacilli</taxon>
        <taxon>Lactobacillales</taxon>
        <taxon>Chungangia</taxon>
    </lineage>
</organism>
<dbReference type="PANTHER" id="PTHR42709">
    <property type="entry name" value="ALKALINE PHOSPHATASE LIKE PROTEIN"/>
    <property type="match status" value="1"/>
</dbReference>